<accession>A0A7M5UWE8</accession>
<feature type="repeat" description="Solcar" evidence="9">
    <location>
        <begin position="106"/>
        <end position="195"/>
    </location>
</feature>
<sequence length="315" mass="34283">MASETQSIRKEAIIDFTAGAIGGTCCAYVGQPLDTIKVKMQTYPDLYRSSWRCAADIVKKQGFMRFYAGAVPAAAANIAETSVLFLCYGQCRKVVAWCSGTPLENMGTVHNALSGSFAAFFAAFSLCPLELIKCRMQTLMENQGTFKNITPFTIIKDVLRTDGFFGFYRGITSTVLREVPGYFFFFGGYEGTKYLLSQGNEDQELGLGKTIIAGGVGGVSIWAAIYPFDIIKSRMQVYSSGGGAGISLMETSRLLMKEGGVRAFYSGVGPTLCRAFPACAALFNDAKYHHGRVSKRRCTRFLSRSIGALITRSSC</sequence>
<evidence type="ECO:0000256" key="10">
    <source>
        <dbReference type="RuleBase" id="RU000488"/>
    </source>
</evidence>
<evidence type="ECO:0000313" key="11">
    <source>
        <dbReference type="EnsemblMetazoa" id="CLYHEMP005254.2"/>
    </source>
</evidence>
<evidence type="ECO:0000256" key="5">
    <source>
        <dbReference type="ARBA" id="ARBA00022737"/>
    </source>
</evidence>
<dbReference type="Gene3D" id="1.50.40.10">
    <property type="entry name" value="Mitochondrial carrier domain"/>
    <property type="match status" value="1"/>
</dbReference>
<keyword evidence="12" id="KW-1185">Reference proteome</keyword>
<dbReference type="PROSITE" id="PS50920">
    <property type="entry name" value="SOLCAR"/>
    <property type="match status" value="3"/>
</dbReference>
<feature type="repeat" description="Solcar" evidence="9">
    <location>
        <begin position="10"/>
        <end position="94"/>
    </location>
</feature>
<evidence type="ECO:0000256" key="9">
    <source>
        <dbReference type="PROSITE-ProRule" id="PRU00282"/>
    </source>
</evidence>
<keyword evidence="4 9" id="KW-0812">Transmembrane</keyword>
<evidence type="ECO:0000313" key="12">
    <source>
        <dbReference type="Proteomes" id="UP000594262"/>
    </source>
</evidence>
<dbReference type="EnsemblMetazoa" id="CLYHEMT005254.2">
    <property type="protein sequence ID" value="CLYHEMP005254.2"/>
    <property type="gene ID" value="CLYHEMG005254"/>
</dbReference>
<dbReference type="AlphaFoldDB" id="A0A7M5UWE8"/>
<comment type="subcellular location">
    <subcellularLocation>
        <location evidence="1">Mitochondrion membrane</location>
        <topology evidence="1">Multi-pass membrane protein</topology>
    </subcellularLocation>
</comment>
<dbReference type="InterPro" id="IPR023395">
    <property type="entry name" value="MCP_dom_sf"/>
</dbReference>
<proteinExistence type="inferred from homology"/>
<evidence type="ECO:0000256" key="2">
    <source>
        <dbReference type="ARBA" id="ARBA00006375"/>
    </source>
</evidence>
<keyword evidence="8 9" id="KW-0472">Membrane</keyword>
<evidence type="ECO:0000256" key="1">
    <source>
        <dbReference type="ARBA" id="ARBA00004225"/>
    </source>
</evidence>
<evidence type="ECO:0000256" key="7">
    <source>
        <dbReference type="ARBA" id="ARBA00023128"/>
    </source>
</evidence>
<dbReference type="GO" id="GO:0000064">
    <property type="term" value="F:L-ornithine transmembrane transporter activity"/>
    <property type="evidence" value="ECO:0007669"/>
    <property type="project" value="TreeGrafter"/>
</dbReference>
<dbReference type="Proteomes" id="UP000594262">
    <property type="component" value="Unplaced"/>
</dbReference>
<evidence type="ECO:0008006" key="13">
    <source>
        <dbReference type="Google" id="ProtNLM"/>
    </source>
</evidence>
<evidence type="ECO:0000256" key="3">
    <source>
        <dbReference type="ARBA" id="ARBA00022448"/>
    </source>
</evidence>
<evidence type="ECO:0000256" key="6">
    <source>
        <dbReference type="ARBA" id="ARBA00022989"/>
    </source>
</evidence>
<dbReference type="SUPFAM" id="SSF103506">
    <property type="entry name" value="Mitochondrial carrier"/>
    <property type="match status" value="1"/>
</dbReference>
<dbReference type="InterPro" id="IPR018108">
    <property type="entry name" value="MCP_transmembrane"/>
</dbReference>
<keyword evidence="6" id="KW-1133">Transmembrane helix</keyword>
<dbReference type="OrthoDB" id="409586at2759"/>
<dbReference type="Pfam" id="PF00153">
    <property type="entry name" value="Mito_carr"/>
    <property type="match status" value="3"/>
</dbReference>
<reference evidence="11" key="1">
    <citation type="submission" date="2021-01" db="UniProtKB">
        <authorList>
            <consortium name="EnsemblMetazoa"/>
        </authorList>
    </citation>
    <scope>IDENTIFICATION</scope>
</reference>
<dbReference type="GO" id="GO:1990575">
    <property type="term" value="P:mitochondrial L-ornithine transmembrane transport"/>
    <property type="evidence" value="ECO:0007669"/>
    <property type="project" value="TreeGrafter"/>
</dbReference>
<dbReference type="PANTHER" id="PTHR45624">
    <property type="entry name" value="MITOCHONDRIAL BASIC AMINO ACIDS TRANSPORTER-RELATED"/>
    <property type="match status" value="1"/>
</dbReference>
<dbReference type="GO" id="GO:0031966">
    <property type="term" value="C:mitochondrial membrane"/>
    <property type="evidence" value="ECO:0007669"/>
    <property type="project" value="UniProtKB-SubCell"/>
</dbReference>
<keyword evidence="5" id="KW-0677">Repeat</keyword>
<name>A0A7M5UWE8_9CNID</name>
<evidence type="ECO:0000256" key="8">
    <source>
        <dbReference type="ARBA" id="ARBA00023136"/>
    </source>
</evidence>
<protein>
    <recommendedName>
        <fullName evidence="13">Mitochondrial ornithine transporter</fullName>
    </recommendedName>
</protein>
<dbReference type="PANTHER" id="PTHR45624:SF12">
    <property type="entry name" value="MITOCHONDRIAL ORNITHINE TRANSPORTER 1"/>
    <property type="match status" value="1"/>
</dbReference>
<keyword evidence="7" id="KW-0496">Mitochondrion</keyword>
<organism evidence="11 12">
    <name type="scientific">Clytia hemisphaerica</name>
    <dbReference type="NCBI Taxonomy" id="252671"/>
    <lineage>
        <taxon>Eukaryota</taxon>
        <taxon>Metazoa</taxon>
        <taxon>Cnidaria</taxon>
        <taxon>Hydrozoa</taxon>
        <taxon>Hydroidolina</taxon>
        <taxon>Leptothecata</taxon>
        <taxon>Obeliida</taxon>
        <taxon>Clytiidae</taxon>
        <taxon>Clytia</taxon>
    </lineage>
</organism>
<feature type="repeat" description="Solcar" evidence="9">
    <location>
        <begin position="205"/>
        <end position="292"/>
    </location>
</feature>
<keyword evidence="3 10" id="KW-0813">Transport</keyword>
<dbReference type="InterPro" id="IPR050567">
    <property type="entry name" value="Mitochondrial_Carrier"/>
</dbReference>
<evidence type="ECO:0000256" key="4">
    <source>
        <dbReference type="ARBA" id="ARBA00022692"/>
    </source>
</evidence>
<comment type="similarity">
    <text evidence="2 10">Belongs to the mitochondrial carrier (TC 2.A.29) family.</text>
</comment>